<accession>A0A9C6WNB6</accession>
<gene>
    <name evidence="2" type="primary">LOC113213074</name>
</gene>
<name>A0A9C6WNB6_FRAOC</name>
<dbReference type="RefSeq" id="XP_052122372.1">
    <property type="nucleotide sequence ID" value="XM_052266412.1"/>
</dbReference>
<dbReference type="GeneID" id="113213074"/>
<sequence>MLSPRTLALRRKNRDLLEALDLKLCDQIKNYNVGPELERNTAHRTDIHNSSLQQCSDTSRHMVLGDQSVLQQLTQTYSHDNFSGIQSTLSSGDPTHTKVYDVISGTQNSYLKRNSQNNMKKNVSDSRTSERLKSISLQQQRAAEVQMHAPTHSHAISKCYCTQENNIQAKADSKYVVQLYSQKQRIPTRVKQQRYRAASVPRNLRAVRWADTCDQFDRKWSKMDDLSALPSGNSSEVSVNYAHATIPEICPSRQYENEPEINLLDKVKHFRESHWSDCHATTCEGTSPADHECVKHYVLNERLFLEPLHKDEGGHGTCPVCPSSSNNSCRTQCLKESLYSPLKSTSQNQSNHIIVTLPKVIQEPDNLSRGVSLSSQNNSIGDSKKACYSVSHHIGSAKKSTFVCPSDTLALRYQKRDI</sequence>
<proteinExistence type="predicted"/>
<organism evidence="1 2">
    <name type="scientific">Frankliniella occidentalis</name>
    <name type="common">Western flower thrips</name>
    <name type="synonym">Euthrips occidentalis</name>
    <dbReference type="NCBI Taxonomy" id="133901"/>
    <lineage>
        <taxon>Eukaryota</taxon>
        <taxon>Metazoa</taxon>
        <taxon>Ecdysozoa</taxon>
        <taxon>Arthropoda</taxon>
        <taxon>Hexapoda</taxon>
        <taxon>Insecta</taxon>
        <taxon>Pterygota</taxon>
        <taxon>Neoptera</taxon>
        <taxon>Paraneoptera</taxon>
        <taxon>Thysanoptera</taxon>
        <taxon>Terebrantia</taxon>
        <taxon>Thripoidea</taxon>
        <taxon>Thripidae</taxon>
        <taxon>Frankliniella</taxon>
    </lineage>
</organism>
<dbReference type="Proteomes" id="UP000504606">
    <property type="component" value="Unplaced"/>
</dbReference>
<reference evidence="2" key="2">
    <citation type="submission" date="2025-08" db="UniProtKB">
        <authorList>
            <consortium name="RefSeq"/>
        </authorList>
    </citation>
    <scope>IDENTIFICATION</scope>
    <source>
        <tissue evidence="2">Whole organism</tissue>
    </source>
</reference>
<evidence type="ECO:0000313" key="1">
    <source>
        <dbReference type="Proteomes" id="UP000504606"/>
    </source>
</evidence>
<keyword evidence="1" id="KW-1185">Reference proteome</keyword>
<evidence type="ECO:0000313" key="2">
    <source>
        <dbReference type="RefSeq" id="XP_052122372.1"/>
    </source>
</evidence>
<reference evidence="2" key="1">
    <citation type="journal article" date="2018" name="Proc. Natl. Acad. Sci. U.S.A.">
        <title>Phylogenomics and the evolution of hemipteroid insects.</title>
        <authorList>
            <person name="Johnson K.P."/>
            <person name="Dietrich C.H."/>
            <person name="Friedrich F."/>
            <person name="Beutel R.G."/>
            <person name="Wipfler B."/>
            <person name="Peters R.S."/>
            <person name="Allen J.M."/>
            <person name="Petersen M."/>
            <person name="Donath A."/>
            <person name="Walden K.K."/>
            <person name="Kozlov A.M."/>
            <person name="Podsiadlowski L."/>
            <person name="Mayer C."/>
            <person name="Meusemann K."/>
            <person name="Vasilikopoulos A."/>
            <person name="Waterhouse R.M."/>
            <person name="Cameron S.L."/>
            <person name="Weirauch C."/>
            <person name="Swanson D.R."/>
            <person name="Percy D.M."/>
            <person name="Hardy N.B."/>
            <person name="Terry I."/>
            <person name="Liu S."/>
            <person name="Zhou X."/>
            <person name="Misof B."/>
            <person name="Robertson H.M."/>
            <person name="Yoshizawa K."/>
        </authorList>
    </citation>
    <scope>NUCLEOTIDE SEQUENCE</scope>
    <source>
        <tissue evidence="2">Whole organism</tissue>
    </source>
</reference>
<protein>
    <submittedName>
        <fullName evidence="2">Uncharacterized protein LOC113213074</fullName>
    </submittedName>
</protein>
<dbReference type="AlphaFoldDB" id="A0A9C6WNB6"/>
<dbReference type="KEGG" id="foc:113213074"/>